<dbReference type="InterPro" id="IPR019534">
    <property type="entry name" value="DUF2452"/>
</dbReference>
<protein>
    <submittedName>
        <fullName evidence="1">DUF2452 domain-containing protein</fullName>
    </submittedName>
</protein>
<dbReference type="OrthoDB" id="662061at2"/>
<dbReference type="AlphaFoldDB" id="A0A4Q8QGR1"/>
<dbReference type="Pfam" id="PF10504">
    <property type="entry name" value="DUF2452"/>
    <property type="match status" value="1"/>
</dbReference>
<organism evidence="1 2">
    <name type="scientific">Flagellimonas allohymeniacidonis</name>
    <dbReference type="NCBI Taxonomy" id="2517819"/>
    <lineage>
        <taxon>Bacteria</taxon>
        <taxon>Pseudomonadati</taxon>
        <taxon>Bacteroidota</taxon>
        <taxon>Flavobacteriia</taxon>
        <taxon>Flavobacteriales</taxon>
        <taxon>Flavobacteriaceae</taxon>
        <taxon>Flagellimonas</taxon>
    </lineage>
</organism>
<proteinExistence type="predicted"/>
<accession>A0A4Q8QGR1</accession>
<dbReference type="RefSeq" id="WP_130612270.1">
    <property type="nucleotide sequence ID" value="NZ_SGIU01000001.1"/>
</dbReference>
<reference evidence="1 2" key="1">
    <citation type="submission" date="2019-02" db="EMBL/GenBank/DDBJ databases">
        <title>Draft genome sequence of Muricauda sp. 176CP4-71.</title>
        <authorList>
            <person name="Park J.-S."/>
        </authorList>
    </citation>
    <scope>NUCLEOTIDE SEQUENCE [LARGE SCALE GENOMIC DNA]</scope>
    <source>
        <strain evidence="1 2">176CP4-71</strain>
    </source>
</reference>
<name>A0A4Q8QGR1_9FLAO</name>
<comment type="caution">
    <text evidence="1">The sequence shown here is derived from an EMBL/GenBank/DDBJ whole genome shotgun (WGS) entry which is preliminary data.</text>
</comment>
<keyword evidence="2" id="KW-1185">Reference proteome</keyword>
<gene>
    <name evidence="1" type="ORF">EW142_08190</name>
</gene>
<dbReference type="EMBL" id="SGIU01000001">
    <property type="protein sequence ID" value="TAI49762.1"/>
    <property type="molecule type" value="Genomic_DNA"/>
</dbReference>
<sequence length="134" mass="15610">MKDKKPDNVVFNEEQGKYDAALKPYATNVGAPVIKMENLAPWKNKGVGMVNAAITAEYEEIRQRYQNLQERFEYNNLVYSAKFSFQPLVGNTYHLYKNKKDEPFLSILTPEECNFDHMGSFRLGSDYVWEKLEL</sequence>
<evidence type="ECO:0000313" key="2">
    <source>
        <dbReference type="Proteomes" id="UP000291981"/>
    </source>
</evidence>
<evidence type="ECO:0000313" key="1">
    <source>
        <dbReference type="EMBL" id="TAI49762.1"/>
    </source>
</evidence>
<dbReference type="Proteomes" id="UP000291981">
    <property type="component" value="Unassembled WGS sequence"/>
</dbReference>